<accession>A0A7W2LQH6</accession>
<gene>
    <name evidence="1" type="ORF">H4B97_21900</name>
</gene>
<protein>
    <submittedName>
        <fullName evidence="1">Uncharacterized protein</fullName>
    </submittedName>
</protein>
<dbReference type="RefSeq" id="WP_029885593.1">
    <property type="nucleotide sequence ID" value="NZ_JACGCZ010000049.1"/>
</dbReference>
<sequence length="194" mass="21676">MAEEWPEDLEPTEVTWGVVYNNRAFTSSLNNAQQIASHPGAYWVCTLTFGVLYEEDERELTSLLGRLQGMFGTVNVPSITRVRTDDIGSPVVAAAVAQSTSLQLRNMRPGIRVFSRGDHITILGEMFEVVEHAATDGSGSAVVRVNKRVRRGFAPGSPVEYRNPYCEMRRTDDTNQWTVQPVISNGSYQFREAF</sequence>
<comment type="caution">
    <text evidence="1">The sequence shown here is derived from an EMBL/GenBank/DDBJ whole genome shotgun (WGS) entry which is preliminary data.</text>
</comment>
<name>A0A7W2LQH6_9PSED</name>
<evidence type="ECO:0000313" key="2">
    <source>
        <dbReference type="Proteomes" id="UP000590738"/>
    </source>
</evidence>
<organism evidence="1 2">
    <name type="scientific">Pseudomonas juntendi</name>
    <dbReference type="NCBI Taxonomy" id="2666183"/>
    <lineage>
        <taxon>Bacteria</taxon>
        <taxon>Pseudomonadati</taxon>
        <taxon>Pseudomonadota</taxon>
        <taxon>Gammaproteobacteria</taxon>
        <taxon>Pseudomonadales</taxon>
        <taxon>Pseudomonadaceae</taxon>
        <taxon>Pseudomonas</taxon>
    </lineage>
</organism>
<dbReference type="Proteomes" id="UP000590738">
    <property type="component" value="Unassembled WGS sequence"/>
</dbReference>
<proteinExistence type="predicted"/>
<dbReference type="AlphaFoldDB" id="A0A7W2LQH6"/>
<dbReference type="EMBL" id="JACGCZ010000049">
    <property type="protein sequence ID" value="MBA6145086.1"/>
    <property type="molecule type" value="Genomic_DNA"/>
</dbReference>
<reference evidence="1 2" key="1">
    <citation type="submission" date="2020-07" db="EMBL/GenBank/DDBJ databases">
        <title>Diversity of carbapenemase encoding genes among Pseudomonas putida group clinical isolates in a tertiary Brazilian hospital.</title>
        <authorList>
            <person name="Alberto-Lei F."/>
            <person name="Nodari C.S."/>
            <person name="Streling A.P."/>
            <person name="Paulino J.T."/>
            <person name="Bessa-Neto F.O."/>
            <person name="Cayo R."/>
            <person name="Gales A.C."/>
        </authorList>
    </citation>
    <scope>NUCLEOTIDE SEQUENCE [LARGE SCALE GENOMIC DNA]</scope>
    <source>
        <strain evidence="1 2">12273</strain>
    </source>
</reference>
<evidence type="ECO:0000313" key="1">
    <source>
        <dbReference type="EMBL" id="MBA6145086.1"/>
    </source>
</evidence>